<proteinExistence type="predicted"/>
<evidence type="ECO:0000313" key="2">
    <source>
        <dbReference type="EMBL" id="RWU08107.1"/>
    </source>
</evidence>
<dbReference type="Proteomes" id="UP000284120">
    <property type="component" value="Unassembled WGS sequence"/>
</dbReference>
<feature type="chain" id="PRO_5019085144" description="YD repeat-containing protein" evidence="1">
    <location>
        <begin position="21"/>
        <end position="1136"/>
    </location>
</feature>
<sequence length="1136" mass="126261">MIKKSFFLAVATLLSVSLYAQYNPANQYVPPSPNSSALAKFVDIPVNIHTGVPQVGIPIYSWKNDISGLSLDVSLSYHAGGVKVEEIASNVGLGWSLNAGGVITRTMRGQPDEGGFGFLSQPVLPNLYTGVYDGEFLTSQTTNAFQAVNSTNNPTYIQTVLDIEANLTDGLQDIFYYNFNGKSGKFFIGKNGSILIQSLDNLKINPVQTGGNKITYFEVIDEQGRLYIFKDTELTTSTGHSGLNQSPPIEYVSSWYLSEIKSADRQTSIFFDYDSGFHSYNTGFSESKSYNYNTDFLSGNAPGTLNSHTASYNAIQLFGVSIKKIRFPDETFVEFTYENGYRLDLNGSHALKRITIGEGTSNYGFNLEQGYQDARLKLLKLNKFAGMEVEIPYQFFYHTGLPSHDSMSQDYWGYAVGTQRNITSRISSILSLGDRSDDVFLEGSDRRPDAQAVKYGSLARIVYPTGGSTVYEMECNDAFDQTNYFVNKQQLNILNFYKGNLNTPQLISCENVLDNKIDFRIEVVETSRLTPQPGEPVWWIEGEEDNTPVSIILRNGAATWSQLLYSGTYGQVRSATGITVNGVTVPSSGNYYLDFQANTATLYPVEFSAQIIPNVYIQPQDKLVGGLRVKRILNYLDSNELVLASVKSFSYLDNNNLSSGKLSVVPNFNYYKSSLVQWYNCGWPSGPGTLQLINRSSESTQPLGSVQGSPVGYSRVTVAEMDGNNAINGKTVYQFSSLTNFGSYHVYPFLSGEYINWGAGLPLKEEIYNASGVLLKKVENDYSVSVDKFENDNHRSLKVGLIYKDNCNTVSLKQFAVLPEYPIYGNSLKQWQKETTYENGAAIVSEQSYTYDLMHQTKTITKQTSDGSIKTKLYYPYDFTGLWQFNQLVAENRIANAVKTELWRLDGGVEQSLISGEATDFATFGSALRASATYQVKAAGYAPISRNSSQLLPAGSYRVKEAIHAYNGKGAPLTISAFYGPKSGLLWQPDGLRLKALFGNADASEIYVADFETNGNYAIGHTGGLSYNGNFTLSFVPPNGKNYVLNYWSWNGSKWNMVSQAYSPSMSISGIIDDVMIYPSDALPLKSFTYFPLFGVRDILEPAQLQRFEYDVYGRLMSLKDRFGDLVKAYDYHYKP</sequence>
<evidence type="ECO:0008006" key="4">
    <source>
        <dbReference type="Google" id="ProtNLM"/>
    </source>
</evidence>
<accession>A0A443YVZ4</accession>
<dbReference type="EMBL" id="SAYW01000002">
    <property type="protein sequence ID" value="RWU08107.1"/>
    <property type="molecule type" value="Genomic_DNA"/>
</dbReference>
<gene>
    <name evidence="2" type="ORF">DPV69_06915</name>
</gene>
<comment type="caution">
    <text evidence="2">The sequence shown here is derived from an EMBL/GenBank/DDBJ whole genome shotgun (WGS) entry which is preliminary data.</text>
</comment>
<protein>
    <recommendedName>
        <fullName evidence="4">YD repeat-containing protein</fullName>
    </recommendedName>
</protein>
<dbReference type="RefSeq" id="WP_113646631.1">
    <property type="nucleotide sequence ID" value="NZ_QMHN01000002.1"/>
</dbReference>
<evidence type="ECO:0000256" key="1">
    <source>
        <dbReference type="SAM" id="SignalP"/>
    </source>
</evidence>
<dbReference type="OrthoDB" id="903892at2"/>
<reference evidence="2 3" key="1">
    <citation type="submission" date="2018-06" db="EMBL/GenBank/DDBJ databases">
        <title>Pedobacter endophyticus sp. nov., an endophytic bacterium isolated from a leaf of Triticum aestivum.</title>
        <authorList>
            <person name="Zhang L."/>
        </authorList>
    </citation>
    <scope>NUCLEOTIDE SEQUENCE [LARGE SCALE GENOMIC DNA]</scope>
    <source>
        <strain evidence="2 3">CM134L-2</strain>
    </source>
</reference>
<keyword evidence="1" id="KW-0732">Signal</keyword>
<organism evidence="2 3">
    <name type="scientific">Pedobacter chitinilyticus</name>
    <dbReference type="NCBI Taxonomy" id="2233776"/>
    <lineage>
        <taxon>Bacteria</taxon>
        <taxon>Pseudomonadati</taxon>
        <taxon>Bacteroidota</taxon>
        <taxon>Sphingobacteriia</taxon>
        <taxon>Sphingobacteriales</taxon>
        <taxon>Sphingobacteriaceae</taxon>
        <taxon>Pedobacter</taxon>
    </lineage>
</organism>
<evidence type="ECO:0000313" key="3">
    <source>
        <dbReference type="Proteomes" id="UP000284120"/>
    </source>
</evidence>
<name>A0A443YVZ4_9SPHI</name>
<keyword evidence="3" id="KW-1185">Reference proteome</keyword>
<feature type="signal peptide" evidence="1">
    <location>
        <begin position="1"/>
        <end position="20"/>
    </location>
</feature>
<dbReference type="AlphaFoldDB" id="A0A443YVZ4"/>